<gene>
    <name evidence="3" type="ORF">QBC41DRAFT_382913</name>
</gene>
<organism evidence="3 4">
    <name type="scientific">Cercophora samala</name>
    <dbReference type="NCBI Taxonomy" id="330535"/>
    <lineage>
        <taxon>Eukaryota</taxon>
        <taxon>Fungi</taxon>
        <taxon>Dikarya</taxon>
        <taxon>Ascomycota</taxon>
        <taxon>Pezizomycotina</taxon>
        <taxon>Sordariomycetes</taxon>
        <taxon>Sordariomycetidae</taxon>
        <taxon>Sordariales</taxon>
        <taxon>Lasiosphaeriaceae</taxon>
        <taxon>Cercophora</taxon>
    </lineage>
</organism>
<evidence type="ECO:0000313" key="3">
    <source>
        <dbReference type="EMBL" id="KAK0661608.1"/>
    </source>
</evidence>
<feature type="transmembrane region" description="Helical" evidence="2">
    <location>
        <begin position="73"/>
        <end position="97"/>
    </location>
</feature>
<dbReference type="Proteomes" id="UP001174997">
    <property type="component" value="Unassembled WGS sequence"/>
</dbReference>
<feature type="transmembrane region" description="Helical" evidence="2">
    <location>
        <begin position="103"/>
        <end position="126"/>
    </location>
</feature>
<proteinExistence type="predicted"/>
<keyword evidence="2" id="KW-0472">Membrane</keyword>
<evidence type="ECO:0000313" key="4">
    <source>
        <dbReference type="Proteomes" id="UP001174997"/>
    </source>
</evidence>
<dbReference type="AlphaFoldDB" id="A0AA39YZX9"/>
<name>A0AA39YZX9_9PEZI</name>
<feature type="transmembrane region" description="Helical" evidence="2">
    <location>
        <begin position="146"/>
        <end position="172"/>
    </location>
</feature>
<feature type="transmembrane region" description="Helical" evidence="2">
    <location>
        <begin position="231"/>
        <end position="248"/>
    </location>
</feature>
<feature type="transmembrane region" description="Helical" evidence="2">
    <location>
        <begin position="268"/>
        <end position="288"/>
    </location>
</feature>
<feature type="transmembrane region" description="Helical" evidence="2">
    <location>
        <begin position="192"/>
        <end position="211"/>
    </location>
</feature>
<evidence type="ECO:0000256" key="2">
    <source>
        <dbReference type="SAM" id="Phobius"/>
    </source>
</evidence>
<comment type="caution">
    <text evidence="3">The sequence shown here is derived from an EMBL/GenBank/DDBJ whole genome shotgun (WGS) entry which is preliminary data.</text>
</comment>
<feature type="transmembrane region" description="Helical" evidence="2">
    <location>
        <begin position="41"/>
        <end position="61"/>
    </location>
</feature>
<dbReference type="InterPro" id="IPR021460">
    <property type="entry name" value="DUF3112"/>
</dbReference>
<sequence>MPLIPPLSRRQVVMPSTEPPQPSPPTPPAQLGLTPTAPLDIPISSTLLLLFALAAAAHMAIFQLNRRRAHKFLFSALLFGFCMARIASLVMRIVWAARPTDTAIALAATVFVAAGVLLLYIVNLIFAQRVLRAYRPRVGWKRPLGWAWKGVFGSVVGVLVMVVAAAVVGVVVSSADVGVRRRTREVQLFAGVYLAVLAFAPVAVVAGAAFWPGGGKTGVEKFGEGGMRSKVLLLVGSSLLLTLGAAFRAGIGFVPRPVTDPAWYHSKAAFYCFNFGVELVVVYGYAVARFDRRFHVPDGSSGPGDYGKGVVVSKEEEVFGAGEQNRSRSPERAAAGGGVVTAGERPESLVLVEAVLQNGLHGKKEVSEAFSKGEV</sequence>
<evidence type="ECO:0000256" key="1">
    <source>
        <dbReference type="SAM" id="MobiDB-lite"/>
    </source>
</evidence>
<dbReference type="EMBL" id="JAULSY010000151">
    <property type="protein sequence ID" value="KAK0661608.1"/>
    <property type="molecule type" value="Genomic_DNA"/>
</dbReference>
<keyword evidence="2" id="KW-1133">Transmembrane helix</keyword>
<keyword evidence="2" id="KW-0812">Transmembrane</keyword>
<dbReference type="PANTHER" id="PTHR35184">
    <property type="entry name" value="YALI0C10208P"/>
    <property type="match status" value="1"/>
</dbReference>
<accession>A0AA39YZX9</accession>
<keyword evidence="4" id="KW-1185">Reference proteome</keyword>
<reference evidence="3" key="1">
    <citation type="submission" date="2023-06" db="EMBL/GenBank/DDBJ databases">
        <title>Genome-scale phylogeny and comparative genomics of the fungal order Sordariales.</title>
        <authorList>
            <consortium name="Lawrence Berkeley National Laboratory"/>
            <person name="Hensen N."/>
            <person name="Bonometti L."/>
            <person name="Westerberg I."/>
            <person name="Brannstrom I.O."/>
            <person name="Guillou S."/>
            <person name="Cros-Aarteil S."/>
            <person name="Calhoun S."/>
            <person name="Haridas S."/>
            <person name="Kuo A."/>
            <person name="Mondo S."/>
            <person name="Pangilinan J."/>
            <person name="Riley R."/>
            <person name="Labutti K."/>
            <person name="Andreopoulos B."/>
            <person name="Lipzen A."/>
            <person name="Chen C."/>
            <person name="Yanf M."/>
            <person name="Daum C."/>
            <person name="Ng V."/>
            <person name="Clum A."/>
            <person name="Steindorff A."/>
            <person name="Ohm R."/>
            <person name="Martin F."/>
            <person name="Silar P."/>
            <person name="Natvig D."/>
            <person name="Lalanne C."/>
            <person name="Gautier V."/>
            <person name="Ament-Velasquez S.L."/>
            <person name="Kruys A."/>
            <person name="Hutchinson M.I."/>
            <person name="Powell A.J."/>
            <person name="Barry K."/>
            <person name="Miller A.N."/>
            <person name="Grigoriev I.V."/>
            <person name="Debuchy R."/>
            <person name="Gladieux P."/>
            <person name="Thoren M.H."/>
            <person name="Johannesson H."/>
        </authorList>
    </citation>
    <scope>NUCLEOTIDE SEQUENCE</scope>
    <source>
        <strain evidence="3">CBS 307.81</strain>
    </source>
</reference>
<dbReference type="PANTHER" id="PTHR35184:SF1">
    <property type="entry name" value="INTEGRAL MEMBRANE PROTEIN"/>
    <property type="match status" value="1"/>
</dbReference>
<feature type="region of interest" description="Disordered" evidence="1">
    <location>
        <begin position="321"/>
        <end position="340"/>
    </location>
</feature>
<protein>
    <submittedName>
        <fullName evidence="3">Uncharacterized protein</fullName>
    </submittedName>
</protein>
<dbReference type="Pfam" id="PF11309">
    <property type="entry name" value="DUF3112"/>
    <property type="match status" value="1"/>
</dbReference>